<feature type="compositionally biased region" description="Low complexity" evidence="1">
    <location>
        <begin position="200"/>
        <end position="214"/>
    </location>
</feature>
<feature type="region of interest" description="Disordered" evidence="1">
    <location>
        <begin position="273"/>
        <end position="340"/>
    </location>
</feature>
<sequence>MAYWRGGNQERQIGHAAALVHQSILSMETKLSDPHAHPNKARIETAFGPAGMDNIGHAKRVVKRLKEGETPIRSANPSTFDNNGGKPRFAQTNININPDESGPLYDTKGNFRKEVALGSDFYKRAFGDQAGDLTHESGHILFNGGDILPTVSPSFHQNADAYRVFTSLCSRSLYKRALMEDDPVGYYLAKRQQCGLLADSTSKSAKGSKTAKGAKATKETSHNRGAKTTKAVKASRVATRGKASKVARGTSRVGKARTTKAIKVAKGSKLVKVKVSKPSKAAARPRASNKSGVKATKGRTAAKPQRQVKKAAPRSTRQTTPKAARQTAPKAAKAAAPGTIKPAVKAPVPVVKKGGRRNRRDLTFILDELNY</sequence>
<feature type="region of interest" description="Disordered" evidence="1">
    <location>
        <begin position="200"/>
        <end position="255"/>
    </location>
</feature>
<evidence type="ECO:0000313" key="3">
    <source>
        <dbReference type="Proteomes" id="UP000054097"/>
    </source>
</evidence>
<protein>
    <submittedName>
        <fullName evidence="2">Uncharacterized protein</fullName>
    </submittedName>
</protein>
<evidence type="ECO:0000313" key="2">
    <source>
        <dbReference type="EMBL" id="KIM21183.1"/>
    </source>
</evidence>
<feature type="compositionally biased region" description="Low complexity" evidence="1">
    <location>
        <begin position="319"/>
        <end position="340"/>
    </location>
</feature>
<dbReference type="AlphaFoldDB" id="A0A0C2W400"/>
<reference evidence="3" key="2">
    <citation type="submission" date="2015-01" db="EMBL/GenBank/DDBJ databases">
        <title>Evolutionary Origins and Diversification of the Mycorrhizal Mutualists.</title>
        <authorList>
            <consortium name="DOE Joint Genome Institute"/>
            <consortium name="Mycorrhizal Genomics Consortium"/>
            <person name="Kohler A."/>
            <person name="Kuo A."/>
            <person name="Nagy L.G."/>
            <person name="Floudas D."/>
            <person name="Copeland A."/>
            <person name="Barry K.W."/>
            <person name="Cichocki N."/>
            <person name="Veneault-Fourrey C."/>
            <person name="LaButti K."/>
            <person name="Lindquist E.A."/>
            <person name="Lipzen A."/>
            <person name="Lundell T."/>
            <person name="Morin E."/>
            <person name="Murat C."/>
            <person name="Riley R."/>
            <person name="Ohm R."/>
            <person name="Sun H."/>
            <person name="Tunlid A."/>
            <person name="Henrissat B."/>
            <person name="Grigoriev I.V."/>
            <person name="Hibbett D.S."/>
            <person name="Martin F."/>
        </authorList>
    </citation>
    <scope>NUCLEOTIDE SEQUENCE [LARGE SCALE GENOMIC DNA]</scope>
    <source>
        <strain evidence="3">MAFF 305830</strain>
    </source>
</reference>
<organism evidence="2 3">
    <name type="scientific">Serendipita vermifera MAFF 305830</name>
    <dbReference type="NCBI Taxonomy" id="933852"/>
    <lineage>
        <taxon>Eukaryota</taxon>
        <taxon>Fungi</taxon>
        <taxon>Dikarya</taxon>
        <taxon>Basidiomycota</taxon>
        <taxon>Agaricomycotina</taxon>
        <taxon>Agaricomycetes</taxon>
        <taxon>Sebacinales</taxon>
        <taxon>Serendipitaceae</taxon>
        <taxon>Serendipita</taxon>
    </lineage>
</organism>
<dbReference type="OrthoDB" id="3067737at2759"/>
<evidence type="ECO:0000256" key="1">
    <source>
        <dbReference type="SAM" id="MobiDB-lite"/>
    </source>
</evidence>
<dbReference type="HOGENOM" id="CLU_746317_0_0_1"/>
<name>A0A0C2W400_SERVB</name>
<keyword evidence="3" id="KW-1185">Reference proteome</keyword>
<gene>
    <name evidence="2" type="ORF">M408DRAFT_29746</name>
</gene>
<dbReference type="EMBL" id="KN824390">
    <property type="protein sequence ID" value="KIM21183.1"/>
    <property type="molecule type" value="Genomic_DNA"/>
</dbReference>
<dbReference type="STRING" id="933852.A0A0C2W400"/>
<accession>A0A0C2W400</accession>
<proteinExistence type="predicted"/>
<dbReference type="Proteomes" id="UP000054097">
    <property type="component" value="Unassembled WGS sequence"/>
</dbReference>
<reference evidence="2 3" key="1">
    <citation type="submission" date="2014-04" db="EMBL/GenBank/DDBJ databases">
        <authorList>
            <consortium name="DOE Joint Genome Institute"/>
            <person name="Kuo A."/>
            <person name="Zuccaro A."/>
            <person name="Kohler A."/>
            <person name="Nagy L.G."/>
            <person name="Floudas D."/>
            <person name="Copeland A."/>
            <person name="Barry K.W."/>
            <person name="Cichocki N."/>
            <person name="Veneault-Fourrey C."/>
            <person name="LaButti K."/>
            <person name="Lindquist E.A."/>
            <person name="Lipzen A."/>
            <person name="Lundell T."/>
            <person name="Morin E."/>
            <person name="Murat C."/>
            <person name="Sun H."/>
            <person name="Tunlid A."/>
            <person name="Henrissat B."/>
            <person name="Grigoriev I.V."/>
            <person name="Hibbett D.S."/>
            <person name="Martin F."/>
            <person name="Nordberg H.P."/>
            <person name="Cantor M.N."/>
            <person name="Hua S.X."/>
        </authorList>
    </citation>
    <scope>NUCLEOTIDE SEQUENCE [LARGE SCALE GENOMIC DNA]</scope>
    <source>
        <strain evidence="2 3">MAFF 305830</strain>
    </source>
</reference>